<accession>A0A1Y6FM18</accession>
<name>A0A1Y6FM18_9SPHN</name>
<sequence>MRKTTMSALLALGSAALLAACAEQEEKSYEVDATDESGGELIVSDVDPEAVPVDTPDTEMRNVTPDEETAEGEAETSE</sequence>
<evidence type="ECO:0000256" key="1">
    <source>
        <dbReference type="SAM" id="MobiDB-lite"/>
    </source>
</evidence>
<dbReference type="AlphaFoldDB" id="A0A1Y6FM18"/>
<feature type="region of interest" description="Disordered" evidence="1">
    <location>
        <begin position="30"/>
        <end position="78"/>
    </location>
</feature>
<reference evidence="4" key="1">
    <citation type="submission" date="2017-04" db="EMBL/GenBank/DDBJ databases">
        <authorList>
            <person name="Varghese N."/>
            <person name="Submissions S."/>
        </authorList>
    </citation>
    <scope>NUCLEOTIDE SEQUENCE [LARGE SCALE GENOMIC DNA]</scope>
</reference>
<keyword evidence="2" id="KW-0732">Signal</keyword>
<proteinExistence type="predicted"/>
<keyword evidence="4" id="KW-1185">Reference proteome</keyword>
<feature type="chain" id="PRO_5013232511" description="Secreted protein" evidence="2">
    <location>
        <begin position="20"/>
        <end position="78"/>
    </location>
</feature>
<dbReference type="PROSITE" id="PS51257">
    <property type="entry name" value="PROKAR_LIPOPROTEIN"/>
    <property type="match status" value="1"/>
</dbReference>
<gene>
    <name evidence="3" type="ORF">SAMN06297468_2962</name>
</gene>
<organism evidence="3 4">
    <name type="scientific">Altererythrobacter xiamenensis</name>
    <dbReference type="NCBI Taxonomy" id="1316679"/>
    <lineage>
        <taxon>Bacteria</taxon>
        <taxon>Pseudomonadati</taxon>
        <taxon>Pseudomonadota</taxon>
        <taxon>Alphaproteobacteria</taxon>
        <taxon>Sphingomonadales</taxon>
        <taxon>Erythrobacteraceae</taxon>
        <taxon>Altererythrobacter</taxon>
    </lineage>
</organism>
<feature type="signal peptide" evidence="2">
    <location>
        <begin position="1"/>
        <end position="19"/>
    </location>
</feature>
<feature type="compositionally biased region" description="Acidic residues" evidence="1">
    <location>
        <begin position="65"/>
        <end position="78"/>
    </location>
</feature>
<evidence type="ECO:0008006" key="5">
    <source>
        <dbReference type="Google" id="ProtNLM"/>
    </source>
</evidence>
<protein>
    <recommendedName>
        <fullName evidence="5">Secreted protein</fullName>
    </recommendedName>
</protein>
<evidence type="ECO:0000313" key="3">
    <source>
        <dbReference type="EMBL" id="SMQ75809.1"/>
    </source>
</evidence>
<evidence type="ECO:0000313" key="4">
    <source>
        <dbReference type="Proteomes" id="UP000194420"/>
    </source>
</evidence>
<dbReference type="RefSeq" id="WP_234990119.1">
    <property type="nucleotide sequence ID" value="NZ_FXWG01000004.1"/>
</dbReference>
<evidence type="ECO:0000256" key="2">
    <source>
        <dbReference type="SAM" id="SignalP"/>
    </source>
</evidence>
<dbReference type="Proteomes" id="UP000194420">
    <property type="component" value="Unassembled WGS sequence"/>
</dbReference>
<dbReference type="EMBL" id="FXWG01000004">
    <property type="protein sequence ID" value="SMQ75809.1"/>
    <property type="molecule type" value="Genomic_DNA"/>
</dbReference>